<accession>A0AAN9QM44</accession>
<sequence length="134" mass="15788">MMALYYSFNISRWSAKMPAEPQRISHQIWGDIYEGHMYRRETEVNEGTHIYMQQDRWRSAVVEAEVMTKAEADQTSALLFAYIDDELNKINVLSKKAVQVFEIYKRTVIKTFAKCGFTMEVSRCFPGDKFRVRI</sequence>
<protein>
    <submittedName>
        <fullName evidence="1">Uncharacterized protein</fullName>
    </submittedName>
</protein>
<evidence type="ECO:0000313" key="1">
    <source>
        <dbReference type="EMBL" id="KAK7339441.1"/>
    </source>
</evidence>
<dbReference type="Proteomes" id="UP001367508">
    <property type="component" value="Unassembled WGS sequence"/>
</dbReference>
<evidence type="ECO:0000313" key="2">
    <source>
        <dbReference type="Proteomes" id="UP001367508"/>
    </source>
</evidence>
<gene>
    <name evidence="1" type="ORF">VNO77_20109</name>
</gene>
<name>A0AAN9QM44_CANGL</name>
<reference evidence="1 2" key="1">
    <citation type="submission" date="2024-01" db="EMBL/GenBank/DDBJ databases">
        <title>The genomes of 5 underutilized Papilionoideae crops provide insights into root nodulation and disease resistanc.</title>
        <authorList>
            <person name="Jiang F."/>
        </authorList>
    </citation>
    <scope>NUCLEOTIDE SEQUENCE [LARGE SCALE GENOMIC DNA]</scope>
    <source>
        <strain evidence="1">LVBAO_FW01</strain>
        <tissue evidence="1">Leaves</tissue>
    </source>
</reference>
<comment type="caution">
    <text evidence="1">The sequence shown here is derived from an EMBL/GenBank/DDBJ whole genome shotgun (WGS) entry which is preliminary data.</text>
</comment>
<dbReference type="AlphaFoldDB" id="A0AAN9QM44"/>
<dbReference type="EMBL" id="JAYMYQ010000004">
    <property type="protein sequence ID" value="KAK7339441.1"/>
    <property type="molecule type" value="Genomic_DNA"/>
</dbReference>
<organism evidence="1 2">
    <name type="scientific">Canavalia gladiata</name>
    <name type="common">Sword bean</name>
    <name type="synonym">Dolichos gladiatus</name>
    <dbReference type="NCBI Taxonomy" id="3824"/>
    <lineage>
        <taxon>Eukaryota</taxon>
        <taxon>Viridiplantae</taxon>
        <taxon>Streptophyta</taxon>
        <taxon>Embryophyta</taxon>
        <taxon>Tracheophyta</taxon>
        <taxon>Spermatophyta</taxon>
        <taxon>Magnoliopsida</taxon>
        <taxon>eudicotyledons</taxon>
        <taxon>Gunneridae</taxon>
        <taxon>Pentapetalae</taxon>
        <taxon>rosids</taxon>
        <taxon>fabids</taxon>
        <taxon>Fabales</taxon>
        <taxon>Fabaceae</taxon>
        <taxon>Papilionoideae</taxon>
        <taxon>50 kb inversion clade</taxon>
        <taxon>NPAAA clade</taxon>
        <taxon>indigoferoid/millettioid clade</taxon>
        <taxon>Phaseoleae</taxon>
        <taxon>Canavalia</taxon>
    </lineage>
</organism>
<keyword evidence="2" id="KW-1185">Reference proteome</keyword>
<proteinExistence type="predicted"/>